<sequence length="190" mass="22305">MLQVLFHILHSKVQICKTSIYKEKIILTLVPTIIVLLFYLILLQVAVLQEWKFSTLKAQIVSVGIADNSLRFGKNEKPEKYGFKNICIYDSQGDIHHIGEWIQENSEVPNGHRIQLELNMNAKPHTLTFFIDEMQQKNYVTKIPSTVRFWVNFYESGAQFRILRFEKIQNSTALFGRSTRNLEWGQEWKD</sequence>
<dbReference type="EMBL" id="SNRW01019564">
    <property type="protein sequence ID" value="KAA6366265.1"/>
    <property type="molecule type" value="Genomic_DNA"/>
</dbReference>
<reference evidence="2 3" key="1">
    <citation type="submission" date="2019-03" db="EMBL/GenBank/DDBJ databases">
        <title>Single cell metagenomics reveals metabolic interactions within the superorganism composed of flagellate Streblomastix strix and complex community of Bacteroidetes bacteria on its surface.</title>
        <authorList>
            <person name="Treitli S.C."/>
            <person name="Kolisko M."/>
            <person name="Husnik F."/>
            <person name="Keeling P."/>
            <person name="Hampl V."/>
        </authorList>
    </citation>
    <scope>NUCLEOTIDE SEQUENCE [LARGE SCALE GENOMIC DNA]</scope>
    <source>
        <strain evidence="2">ST1C</strain>
    </source>
</reference>
<dbReference type="OrthoDB" id="2306477at2759"/>
<proteinExistence type="predicted"/>
<gene>
    <name evidence="2" type="ORF">EZS28_038208</name>
</gene>
<comment type="caution">
    <text evidence="2">The sequence shown here is derived from an EMBL/GenBank/DDBJ whole genome shotgun (WGS) entry which is preliminary data.</text>
</comment>
<evidence type="ECO:0000313" key="2">
    <source>
        <dbReference type="EMBL" id="KAA6366265.1"/>
    </source>
</evidence>
<keyword evidence="1" id="KW-0812">Transmembrane</keyword>
<feature type="transmembrane region" description="Helical" evidence="1">
    <location>
        <begin position="25"/>
        <end position="48"/>
    </location>
</feature>
<evidence type="ECO:0000313" key="3">
    <source>
        <dbReference type="Proteomes" id="UP000324800"/>
    </source>
</evidence>
<dbReference type="AlphaFoldDB" id="A0A5J4U992"/>
<keyword evidence="1" id="KW-1133">Transmembrane helix</keyword>
<evidence type="ECO:0000256" key="1">
    <source>
        <dbReference type="SAM" id="Phobius"/>
    </source>
</evidence>
<dbReference type="Proteomes" id="UP000324800">
    <property type="component" value="Unassembled WGS sequence"/>
</dbReference>
<protein>
    <submittedName>
        <fullName evidence="2">Uncharacterized protein</fullName>
    </submittedName>
</protein>
<accession>A0A5J4U992</accession>
<name>A0A5J4U992_9EUKA</name>
<keyword evidence="1" id="KW-0472">Membrane</keyword>
<organism evidence="2 3">
    <name type="scientific">Streblomastix strix</name>
    <dbReference type="NCBI Taxonomy" id="222440"/>
    <lineage>
        <taxon>Eukaryota</taxon>
        <taxon>Metamonada</taxon>
        <taxon>Preaxostyla</taxon>
        <taxon>Oxymonadida</taxon>
        <taxon>Streblomastigidae</taxon>
        <taxon>Streblomastix</taxon>
    </lineage>
</organism>